<dbReference type="EMBL" id="CP136986">
    <property type="protein sequence ID" value="WOS75005.1"/>
    <property type="molecule type" value="Genomic_DNA"/>
</dbReference>
<dbReference type="SUPFAM" id="SSF102114">
    <property type="entry name" value="Radical SAM enzymes"/>
    <property type="match status" value="1"/>
</dbReference>
<dbReference type="GO" id="GO:0046872">
    <property type="term" value="F:metal ion binding"/>
    <property type="evidence" value="ECO:0007669"/>
    <property type="project" value="UniProtKB-KW"/>
</dbReference>
<dbReference type="InterPro" id="IPR012840">
    <property type="entry name" value="NrdG2"/>
</dbReference>
<dbReference type="PANTHER" id="PTHR30352:SF13">
    <property type="entry name" value="GLYCYL-RADICAL ENZYME ACTIVATING ENZYME YJJW-RELATED"/>
    <property type="match status" value="1"/>
</dbReference>
<dbReference type="NCBIfam" id="TIGR02495">
    <property type="entry name" value="NrdG2"/>
    <property type="match status" value="1"/>
</dbReference>
<dbReference type="SFLD" id="SFLDG01094">
    <property type="entry name" value="Uncharacterised_Radical_SAM_Su"/>
    <property type="match status" value="1"/>
</dbReference>
<dbReference type="GO" id="GO:0003824">
    <property type="term" value="F:catalytic activity"/>
    <property type="evidence" value="ECO:0007669"/>
    <property type="project" value="InterPro"/>
</dbReference>
<dbReference type="CDD" id="cd01335">
    <property type="entry name" value="Radical_SAM"/>
    <property type="match status" value="1"/>
</dbReference>
<evidence type="ECO:0000313" key="10">
    <source>
        <dbReference type="Proteomes" id="UP000644192"/>
    </source>
</evidence>
<evidence type="ECO:0000313" key="8">
    <source>
        <dbReference type="EMBL" id="MZZ16978.1"/>
    </source>
</evidence>
<dbReference type="GO" id="GO:0051539">
    <property type="term" value="F:4 iron, 4 sulfur cluster binding"/>
    <property type="evidence" value="ECO:0007669"/>
    <property type="project" value="UniProtKB-KW"/>
</dbReference>
<accession>A0A077JWY1</accession>
<gene>
    <name evidence="8" type="ORF">GUL26_32430</name>
    <name evidence="9" type="ORF">L4V69_21080</name>
</gene>
<dbReference type="InterPro" id="IPR058240">
    <property type="entry name" value="rSAM_sf"/>
</dbReference>
<keyword evidence="5" id="KW-0408">Iron</keyword>
<dbReference type="Proteomes" id="UP001297540">
    <property type="component" value="Chromosome"/>
</dbReference>
<dbReference type="AlphaFoldDB" id="A0A077JWY1"/>
<evidence type="ECO:0000256" key="6">
    <source>
        <dbReference type="ARBA" id="ARBA00023014"/>
    </source>
</evidence>
<name>A0A077JWY1_PSEAI</name>
<keyword evidence="4" id="KW-0479">Metal-binding</keyword>
<keyword evidence="6" id="KW-0411">Iron-sulfur</keyword>
<dbReference type="KEGG" id="paeb:NCGM1900_4568"/>
<comment type="cofactor">
    <cofactor evidence="1">
        <name>[4Fe-4S] cluster</name>
        <dbReference type="ChEBI" id="CHEBI:49883"/>
    </cofactor>
</comment>
<dbReference type="Pfam" id="PF04055">
    <property type="entry name" value="Radical_SAM"/>
    <property type="match status" value="1"/>
</dbReference>
<organism evidence="8 10">
    <name type="scientific">Pseudomonas aeruginosa</name>
    <dbReference type="NCBI Taxonomy" id="287"/>
    <lineage>
        <taxon>Bacteria</taxon>
        <taxon>Pseudomonadati</taxon>
        <taxon>Pseudomonadota</taxon>
        <taxon>Gammaproteobacteria</taxon>
        <taxon>Pseudomonadales</taxon>
        <taxon>Pseudomonadaceae</taxon>
        <taxon>Pseudomonas</taxon>
    </lineage>
</organism>
<dbReference type="PANTHER" id="PTHR30352">
    <property type="entry name" value="PYRUVATE FORMATE-LYASE-ACTIVATING ENZYME"/>
    <property type="match status" value="1"/>
</dbReference>
<protein>
    <submittedName>
        <fullName evidence="8">Anaerobic ribonucleoside-triphosphate reductase activating protein</fullName>
    </submittedName>
</protein>
<dbReference type="Proteomes" id="UP000644192">
    <property type="component" value="Unassembled WGS sequence"/>
</dbReference>
<evidence type="ECO:0000259" key="7">
    <source>
        <dbReference type="PROSITE" id="PS51918"/>
    </source>
</evidence>
<evidence type="ECO:0000256" key="2">
    <source>
        <dbReference type="ARBA" id="ARBA00022485"/>
    </source>
</evidence>
<evidence type="ECO:0000256" key="4">
    <source>
        <dbReference type="ARBA" id="ARBA00022723"/>
    </source>
</evidence>
<feature type="domain" description="Radical SAM core" evidence="7">
    <location>
        <begin position="17"/>
        <end position="228"/>
    </location>
</feature>
<dbReference type="InterPro" id="IPR007197">
    <property type="entry name" value="rSAM"/>
</dbReference>
<reference evidence="9" key="2">
    <citation type="submission" date="2023-06" db="EMBL/GenBank/DDBJ databases">
        <authorList>
            <consortium name="Clinical and Environmental Microbiology Branch: Whole genome sequencing antimicrobial resistance pathogens in the healthcare setting"/>
        </authorList>
    </citation>
    <scope>NUCLEOTIDE SEQUENCE</scope>
    <source>
        <strain evidence="9">2021CK-01020</strain>
    </source>
</reference>
<reference evidence="9" key="3">
    <citation type="submission" date="2023-10" db="EMBL/GenBank/DDBJ databases">
        <title>Pathogen: clinical or host-associated sample.</title>
        <authorList>
            <person name="Hergert J."/>
            <person name="Casey R."/>
            <person name="Wagner J."/>
            <person name="Young E.L."/>
            <person name="Oakeson K.F."/>
        </authorList>
    </citation>
    <scope>NUCLEOTIDE SEQUENCE</scope>
    <source>
        <strain evidence="9">2021CK-01020</strain>
    </source>
</reference>
<dbReference type="EMBL" id="WXZT01000039">
    <property type="protein sequence ID" value="MZZ16978.1"/>
    <property type="molecule type" value="Genomic_DNA"/>
</dbReference>
<dbReference type="InterPro" id="IPR034457">
    <property type="entry name" value="Organic_radical-activating"/>
</dbReference>
<evidence type="ECO:0000313" key="9">
    <source>
        <dbReference type="EMBL" id="WOS75005.1"/>
    </source>
</evidence>
<dbReference type="Gene3D" id="3.20.20.70">
    <property type="entry name" value="Aldolase class I"/>
    <property type="match status" value="1"/>
</dbReference>
<dbReference type="SFLD" id="SFLDS00029">
    <property type="entry name" value="Radical_SAM"/>
    <property type="match status" value="1"/>
</dbReference>
<reference evidence="8" key="1">
    <citation type="submission" date="2020-01" db="EMBL/GenBank/DDBJ databases">
        <title>Bacteria Cultured from War Wounds Associated with the Conflict in Eastern Ukraine.</title>
        <authorList>
            <person name="Snesrud E."/>
            <person name="Galac M.R."/>
            <person name="Mc Gann P."/>
            <person name="Valentine K."/>
            <person name="Viacheslav K."/>
        </authorList>
    </citation>
    <scope>NUCLEOTIDE SEQUENCE</scope>
    <source>
        <strain evidence="8">VNMU148</strain>
    </source>
</reference>
<dbReference type="RefSeq" id="WP_003088207.1">
    <property type="nucleotide sequence ID" value="NZ_AP014622.1"/>
</dbReference>
<keyword evidence="3" id="KW-0949">S-adenosyl-L-methionine</keyword>
<dbReference type="InterPro" id="IPR013785">
    <property type="entry name" value="Aldolase_TIM"/>
</dbReference>
<evidence type="ECO:0000256" key="1">
    <source>
        <dbReference type="ARBA" id="ARBA00001966"/>
    </source>
</evidence>
<evidence type="ECO:0000256" key="3">
    <source>
        <dbReference type="ARBA" id="ARBA00022691"/>
    </source>
</evidence>
<dbReference type="PROSITE" id="PS51918">
    <property type="entry name" value="RADICAL_SAM"/>
    <property type="match status" value="1"/>
</dbReference>
<evidence type="ECO:0000256" key="5">
    <source>
        <dbReference type="ARBA" id="ARBA00023004"/>
    </source>
</evidence>
<proteinExistence type="predicted"/>
<sequence length="232" mass="25570">MSATLRVGGLVPLTTLDYPGLLACVLFCQGCAWRCRYCHNPELIAPRGAEEIPWPRLLDFLRRRQGLLQAVVFSGGEATLQAALGDAMRTVRELGFRVGLHSAGINPRAFARVLAQSDWVGFDVKAPAEDVAAITGVDGSGAANWRSLECLLDSGVAYECRTTVHWGLFDSERLWRLATRLRAMGVERFAVQLARPARQLDPQLLAKPAPQGAAQLWRELEELFPAFELRDA</sequence>
<keyword evidence="2" id="KW-0004">4Fe-4S</keyword>